<comment type="caution">
    <text evidence="2">The sequence shown here is derived from an EMBL/GenBank/DDBJ whole genome shotgun (WGS) entry which is preliminary data.</text>
</comment>
<dbReference type="AlphaFoldDB" id="A0A5J9WNU7"/>
<name>A0A5J9WNU7_9POAL</name>
<reference evidence="2 3" key="1">
    <citation type="journal article" date="2019" name="Sci. Rep.">
        <title>A high-quality genome of Eragrostis curvula grass provides insights into Poaceae evolution and supports new strategies to enhance forage quality.</title>
        <authorList>
            <person name="Carballo J."/>
            <person name="Santos B.A.C.M."/>
            <person name="Zappacosta D."/>
            <person name="Garbus I."/>
            <person name="Selva J.P."/>
            <person name="Gallo C.A."/>
            <person name="Diaz A."/>
            <person name="Albertini E."/>
            <person name="Caccamo M."/>
            <person name="Echenique V."/>
        </authorList>
    </citation>
    <scope>NUCLEOTIDE SEQUENCE [LARGE SCALE GENOMIC DNA]</scope>
    <source>
        <strain evidence="3">cv. Victoria</strain>
        <tissue evidence="2">Leaf</tissue>
    </source>
</reference>
<dbReference type="InterPro" id="IPR038947">
    <property type="entry name" value="At3g27210-like"/>
</dbReference>
<proteinExistence type="predicted"/>
<feature type="non-terminal residue" evidence="2">
    <location>
        <position position="1"/>
    </location>
</feature>
<dbReference type="OrthoDB" id="1925325at2759"/>
<dbReference type="PANTHER" id="PTHR34280">
    <property type="entry name" value="OS01G0920100 PROTEIN"/>
    <property type="match status" value="1"/>
</dbReference>
<dbReference type="PANTHER" id="PTHR34280:SF1">
    <property type="entry name" value="EXPRESSED PROTEIN"/>
    <property type="match status" value="1"/>
</dbReference>
<protein>
    <submittedName>
        <fullName evidence="2">Uncharacterized protein</fullName>
    </submittedName>
</protein>
<evidence type="ECO:0000313" key="3">
    <source>
        <dbReference type="Proteomes" id="UP000324897"/>
    </source>
</evidence>
<evidence type="ECO:0000256" key="1">
    <source>
        <dbReference type="SAM" id="MobiDB-lite"/>
    </source>
</evidence>
<dbReference type="Gramene" id="TVU50422">
    <property type="protein sequence ID" value="TVU50422"/>
    <property type="gene ID" value="EJB05_01793"/>
</dbReference>
<accession>A0A5J9WNU7</accession>
<organism evidence="2 3">
    <name type="scientific">Eragrostis curvula</name>
    <name type="common">weeping love grass</name>
    <dbReference type="NCBI Taxonomy" id="38414"/>
    <lineage>
        <taxon>Eukaryota</taxon>
        <taxon>Viridiplantae</taxon>
        <taxon>Streptophyta</taxon>
        <taxon>Embryophyta</taxon>
        <taxon>Tracheophyta</taxon>
        <taxon>Spermatophyta</taxon>
        <taxon>Magnoliopsida</taxon>
        <taxon>Liliopsida</taxon>
        <taxon>Poales</taxon>
        <taxon>Poaceae</taxon>
        <taxon>PACMAD clade</taxon>
        <taxon>Chloridoideae</taxon>
        <taxon>Eragrostideae</taxon>
        <taxon>Eragrostidinae</taxon>
        <taxon>Eragrostis</taxon>
    </lineage>
</organism>
<gene>
    <name evidence="2" type="ORF">EJB05_01793</name>
</gene>
<dbReference type="Proteomes" id="UP000324897">
    <property type="component" value="Chromosome 6"/>
</dbReference>
<keyword evidence="3" id="KW-1185">Reference proteome</keyword>
<feature type="region of interest" description="Disordered" evidence="1">
    <location>
        <begin position="125"/>
        <end position="147"/>
    </location>
</feature>
<dbReference type="EMBL" id="RWGY01000002">
    <property type="protein sequence ID" value="TVU50422.1"/>
    <property type="molecule type" value="Genomic_DNA"/>
</dbReference>
<feature type="compositionally biased region" description="Basic residues" evidence="1">
    <location>
        <begin position="1"/>
        <end position="14"/>
    </location>
</feature>
<sequence length="174" mass="18888">MRFRRVKSSNKGRKGSTAPLQNGEKKIDGGASTNSRQVAPETRLGSADYGSSKDDTFYEAYPWLDSDCDDDFYSVTGDLTPARSLTSQSSKTIPPGSPILPTLGAILKAEPLKPPKQQRKLADFLREPQDGDSAVGGPDDLSRDDSFRLGQQKGRCCAPQFARAISCSGRRRST</sequence>
<feature type="region of interest" description="Disordered" evidence="1">
    <location>
        <begin position="1"/>
        <end position="54"/>
    </location>
</feature>
<evidence type="ECO:0000313" key="2">
    <source>
        <dbReference type="EMBL" id="TVU50422.1"/>
    </source>
</evidence>